<protein>
    <submittedName>
        <fullName evidence="7">Uncharacterized protein</fullName>
    </submittedName>
</protein>
<dbReference type="InterPro" id="IPR047623">
    <property type="entry name" value="SatP"/>
</dbReference>
<name>A0A830E0X0_9CREN</name>
<evidence type="ECO:0000256" key="3">
    <source>
        <dbReference type="ARBA" id="ARBA00022692"/>
    </source>
</evidence>
<keyword evidence="4 6" id="KW-1133">Transmembrane helix</keyword>
<evidence type="ECO:0000256" key="5">
    <source>
        <dbReference type="ARBA" id="ARBA00023136"/>
    </source>
</evidence>
<proteinExistence type="inferred from homology"/>
<accession>A0A830E0X0</accession>
<evidence type="ECO:0000256" key="1">
    <source>
        <dbReference type="ARBA" id="ARBA00004141"/>
    </source>
</evidence>
<dbReference type="InterPro" id="IPR047622">
    <property type="entry name" value="GPR1_FUN34_YAAH"/>
</dbReference>
<comment type="caution">
    <text evidence="7">The sequence shown here is derived from an EMBL/GenBank/DDBJ whole genome shotgun (WGS) entry which is preliminary data.</text>
</comment>
<feature type="transmembrane region" description="Helical" evidence="6">
    <location>
        <begin position="41"/>
        <end position="59"/>
    </location>
</feature>
<dbReference type="GO" id="GO:0005886">
    <property type="term" value="C:plasma membrane"/>
    <property type="evidence" value="ECO:0007669"/>
    <property type="project" value="TreeGrafter"/>
</dbReference>
<keyword evidence="3 6" id="KW-0812">Transmembrane</keyword>
<dbReference type="PROSITE" id="PS01114">
    <property type="entry name" value="GPR1_FUN34_YAAH"/>
    <property type="match status" value="1"/>
</dbReference>
<evidence type="ECO:0000256" key="4">
    <source>
        <dbReference type="ARBA" id="ARBA00022989"/>
    </source>
</evidence>
<gene>
    <name evidence="7" type="ORF">GCM10007112_05620</name>
</gene>
<organism evidence="7 8">
    <name type="scientific">Vulcanisaeta souniana JCM 11219</name>
    <dbReference type="NCBI Taxonomy" id="1293586"/>
    <lineage>
        <taxon>Archaea</taxon>
        <taxon>Thermoproteota</taxon>
        <taxon>Thermoprotei</taxon>
        <taxon>Thermoproteales</taxon>
        <taxon>Thermoproteaceae</taxon>
        <taxon>Vulcanisaeta</taxon>
    </lineage>
</organism>
<evidence type="ECO:0000313" key="7">
    <source>
        <dbReference type="EMBL" id="GGI71699.1"/>
    </source>
</evidence>
<evidence type="ECO:0000256" key="6">
    <source>
        <dbReference type="SAM" id="Phobius"/>
    </source>
</evidence>
<feature type="transmembrane region" description="Helical" evidence="6">
    <location>
        <begin position="71"/>
        <end position="94"/>
    </location>
</feature>
<sequence length="189" mass="20691">MSKMPEKAANPAPLGLSGFALTTLVLSLFNAHIITAGSDVVVGLAAFYGGLAQIVAGLYEWRSGNTFGYAAFFTYGAFWEWYFITALLIDMYIISVTPAGISAVLAAFGVFTLIFWIYTFRINWALWFVFLTLWITFFLLAAGLTVVGGYVGIITALLAWYTAFAMVYQEVFNRPAPLLSTMPVKVKGA</sequence>
<feature type="transmembrane region" description="Helical" evidence="6">
    <location>
        <begin position="100"/>
        <end position="118"/>
    </location>
</feature>
<dbReference type="PANTHER" id="PTHR30178">
    <property type="entry name" value="INNER MEMBRANE PROTEIN YAAH"/>
    <property type="match status" value="1"/>
</dbReference>
<keyword evidence="5 6" id="KW-0472">Membrane</keyword>
<evidence type="ECO:0000256" key="2">
    <source>
        <dbReference type="ARBA" id="ARBA00005587"/>
    </source>
</evidence>
<dbReference type="InterPro" id="IPR000791">
    <property type="entry name" value="Gpr1/Fun34/SatP-like"/>
</dbReference>
<reference evidence="7" key="1">
    <citation type="journal article" date="2014" name="Int. J. Syst. Evol. Microbiol.">
        <title>Complete genome sequence of Corynebacterium casei LMG S-19264T (=DSM 44701T), isolated from a smear-ripened cheese.</title>
        <authorList>
            <consortium name="US DOE Joint Genome Institute (JGI-PGF)"/>
            <person name="Walter F."/>
            <person name="Albersmeier A."/>
            <person name="Kalinowski J."/>
            <person name="Ruckert C."/>
        </authorList>
    </citation>
    <scope>NUCLEOTIDE SEQUENCE</scope>
    <source>
        <strain evidence="7">JCM 11219</strain>
    </source>
</reference>
<evidence type="ECO:0000313" key="8">
    <source>
        <dbReference type="Proteomes" id="UP000657075"/>
    </source>
</evidence>
<dbReference type="Proteomes" id="UP000657075">
    <property type="component" value="Unassembled WGS sequence"/>
</dbReference>
<dbReference type="Pfam" id="PF01184">
    <property type="entry name" value="Gpr1_Fun34_YaaH"/>
    <property type="match status" value="1"/>
</dbReference>
<dbReference type="PANTHER" id="PTHR30178:SF3">
    <property type="entry name" value="SUCCINATE-ACETATE_PROTON SYMPORTER SATP"/>
    <property type="match status" value="1"/>
</dbReference>
<dbReference type="NCBIfam" id="NF038013">
    <property type="entry name" value="AceTr_1"/>
    <property type="match status" value="1"/>
</dbReference>
<reference evidence="7" key="2">
    <citation type="submission" date="2020-09" db="EMBL/GenBank/DDBJ databases">
        <authorList>
            <person name="Sun Q."/>
            <person name="Ohkuma M."/>
        </authorList>
    </citation>
    <scope>NUCLEOTIDE SEQUENCE</scope>
    <source>
        <strain evidence="7">JCM 11219</strain>
    </source>
</reference>
<dbReference type="GO" id="GO:0071422">
    <property type="term" value="P:succinate transmembrane transport"/>
    <property type="evidence" value="ECO:0007669"/>
    <property type="project" value="TreeGrafter"/>
</dbReference>
<feature type="transmembrane region" description="Helical" evidence="6">
    <location>
        <begin position="150"/>
        <end position="168"/>
    </location>
</feature>
<dbReference type="EMBL" id="BMNM01000001">
    <property type="protein sequence ID" value="GGI71699.1"/>
    <property type="molecule type" value="Genomic_DNA"/>
</dbReference>
<dbReference type="AlphaFoldDB" id="A0A830E0X0"/>
<comment type="similarity">
    <text evidence="2">Belongs to the acetate uptake transporter (AceTr) (TC 2.A.96) family.</text>
</comment>
<comment type="subcellular location">
    <subcellularLocation>
        <location evidence="1">Membrane</location>
        <topology evidence="1">Multi-pass membrane protein</topology>
    </subcellularLocation>
</comment>
<dbReference type="GO" id="GO:0015360">
    <property type="term" value="F:acetate:proton symporter activity"/>
    <property type="evidence" value="ECO:0007669"/>
    <property type="project" value="TreeGrafter"/>
</dbReference>
<feature type="transmembrane region" description="Helical" evidence="6">
    <location>
        <begin position="125"/>
        <end position="144"/>
    </location>
</feature>